<evidence type="ECO:0000313" key="16">
    <source>
        <dbReference type="EMBL" id="WJZ85462.1"/>
    </source>
</evidence>
<dbReference type="Pfam" id="PF01094">
    <property type="entry name" value="ANF_receptor"/>
    <property type="match status" value="2"/>
</dbReference>
<dbReference type="InterPro" id="IPR004367">
    <property type="entry name" value="Cyclin_C-dom"/>
</dbReference>
<accession>A0ABY9BRY1</accession>
<dbReference type="Gene3D" id="3.40.190.10">
    <property type="entry name" value="Periplasmic binding protein-like II"/>
    <property type="match status" value="2"/>
</dbReference>
<keyword evidence="6" id="KW-0406">Ion transport</keyword>
<keyword evidence="7 14" id="KW-0472">Membrane</keyword>
<comment type="subunit">
    <text evidence="2">May form heteromers.</text>
</comment>
<feature type="region of interest" description="Disordered" evidence="13">
    <location>
        <begin position="1102"/>
        <end position="1142"/>
    </location>
</feature>
<keyword evidence="5 14" id="KW-1133">Transmembrane helix</keyword>
<keyword evidence="17" id="KW-1185">Reference proteome</keyword>
<keyword evidence="4 14" id="KW-0812">Transmembrane</keyword>
<dbReference type="SUPFAM" id="SSF53850">
    <property type="entry name" value="Periplasmic binding protein-like II"/>
    <property type="match status" value="1"/>
</dbReference>
<dbReference type="SUPFAM" id="SSF47954">
    <property type="entry name" value="Cyclin-like"/>
    <property type="match status" value="1"/>
</dbReference>
<dbReference type="SUPFAM" id="SSF53822">
    <property type="entry name" value="Periplasmic binding protein-like I"/>
    <property type="match status" value="2"/>
</dbReference>
<keyword evidence="10" id="KW-1071">Ligand-gated ion channel</keyword>
<evidence type="ECO:0000256" key="12">
    <source>
        <dbReference type="ARBA" id="ARBA00049638"/>
    </source>
</evidence>
<keyword evidence="8" id="KW-0675">Receptor</keyword>
<dbReference type="Gene3D" id="3.40.50.2300">
    <property type="match status" value="3"/>
</dbReference>
<evidence type="ECO:0000256" key="9">
    <source>
        <dbReference type="ARBA" id="ARBA00023180"/>
    </source>
</evidence>
<keyword evidence="11" id="KW-0407">Ion channel</keyword>
<proteinExistence type="predicted"/>
<dbReference type="InterPro" id="IPR001828">
    <property type="entry name" value="ANF_lig-bd_rcpt"/>
</dbReference>
<keyword evidence="9" id="KW-0325">Glycoprotein</keyword>
<evidence type="ECO:0000256" key="13">
    <source>
        <dbReference type="SAM" id="MobiDB-lite"/>
    </source>
</evidence>
<dbReference type="InterPro" id="IPR036915">
    <property type="entry name" value="Cyclin-like_sf"/>
</dbReference>
<comment type="subcellular location">
    <subcellularLocation>
        <location evidence="1">Membrane</location>
        <topology evidence="1">Multi-pass membrane protein</topology>
    </subcellularLocation>
</comment>
<dbReference type="Pfam" id="PF00060">
    <property type="entry name" value="Lig_chan"/>
    <property type="match status" value="1"/>
</dbReference>
<dbReference type="PANTHER" id="PTHR34836:SF1">
    <property type="entry name" value="OS09G0428600 PROTEIN"/>
    <property type="match status" value="1"/>
</dbReference>
<dbReference type="PANTHER" id="PTHR34836">
    <property type="entry name" value="OS06G0188250 PROTEIN"/>
    <property type="match status" value="1"/>
</dbReference>
<dbReference type="InterPro" id="IPR044440">
    <property type="entry name" value="GABAb_receptor_plant_PBP1"/>
</dbReference>
<evidence type="ECO:0000256" key="11">
    <source>
        <dbReference type="ARBA" id="ARBA00023303"/>
    </source>
</evidence>
<gene>
    <name evidence="16" type="ORF">VitviT2T_004997</name>
</gene>
<dbReference type="Gene3D" id="1.10.472.10">
    <property type="entry name" value="Cyclin-like"/>
    <property type="match status" value="1"/>
</dbReference>
<evidence type="ECO:0000256" key="10">
    <source>
        <dbReference type="ARBA" id="ARBA00023286"/>
    </source>
</evidence>
<protein>
    <recommendedName>
        <fullName evidence="15">Ionotropic glutamate receptor C-terminal domain-containing protein</fullName>
    </recommendedName>
</protein>
<dbReference type="Pfam" id="PF02984">
    <property type="entry name" value="Cyclin_C"/>
    <property type="match status" value="1"/>
</dbReference>
<dbReference type="CDD" id="cd19990">
    <property type="entry name" value="PBP1_GABAb_receptor_plant"/>
    <property type="match status" value="1"/>
</dbReference>
<evidence type="ECO:0000259" key="15">
    <source>
        <dbReference type="SMART" id="SM00079"/>
    </source>
</evidence>
<dbReference type="InterPro" id="IPR001320">
    <property type="entry name" value="Iontro_rcpt_C"/>
</dbReference>
<dbReference type="EMBL" id="CP126651">
    <property type="protein sequence ID" value="WJZ85462.1"/>
    <property type="molecule type" value="Genomic_DNA"/>
</dbReference>
<dbReference type="CDD" id="cd13686">
    <property type="entry name" value="GluR_Plant"/>
    <property type="match status" value="1"/>
</dbReference>
<feature type="transmembrane region" description="Helical" evidence="14">
    <location>
        <begin position="852"/>
        <end position="870"/>
    </location>
</feature>
<evidence type="ECO:0000256" key="7">
    <source>
        <dbReference type="ARBA" id="ARBA00023136"/>
    </source>
</evidence>
<evidence type="ECO:0000256" key="6">
    <source>
        <dbReference type="ARBA" id="ARBA00023065"/>
    </source>
</evidence>
<feature type="compositionally biased region" description="Polar residues" evidence="13">
    <location>
        <begin position="1112"/>
        <end position="1142"/>
    </location>
</feature>
<dbReference type="Gene3D" id="1.10.287.70">
    <property type="match status" value="1"/>
</dbReference>
<dbReference type="Proteomes" id="UP001227230">
    <property type="component" value="Chromosome 4"/>
</dbReference>
<name>A0ABY9BRY1_VITVI</name>
<sequence length="1142" mass="126780">MFQEQKSSKISESDGKGSSGKIIPELNIFGLWAYDAASALAMAVEKVGATNFSFQKTNISSNSMVLDTIRVSQIGTNLLQSLLSTKLKGLSGYFQIFDGQLHSTAFQIVNVIGKGERGVGFWTPKNGIIRRLNFSHTNSKTYSTSKENLGTIIWPGEPTYVPKGWVLPVNEKKLRIGVPVKNGFSEFIEHMVYFYVELGLANYATMMYCSSMLGASSVYAAQCAMNRSPVWDEINTTIPVKVGVVLDMDTWLGKMGLSCISMALSDFYASHGHYKTRLALEIRDSKRDVVGAAAAAVDLLQNEEVEAIIGPRSSMQANFMIGLGSKARVPIISFSATSPSLSWLQSQYFIRATLNDSAQVPAIRAIVQAFGWREVVLIYVDNEYGNGVVPSLTSALQEVDTHVTYRSAIHPSATDDQIVKELYKLMTMSTRVFIVHMLTPLGSQLFTKANEAGMMEEGYVWILTDGITDFLSTLDASAIDSMQGVLGVKPHVPRTKKLESFKIRWKKKIQEEYPTNEISELNIFGLWAYDAASALAMAFEKLGAGNFSLQKTNISRDSTGFESIRVSPVGPNILHSLLSTRFRGLSGDFQIFDGQLHSTAFQIVNVIGKGERGVGFWTPKNGIIRRLNFTNTYSTSKDNLGIIVWPGEPTYVPKGWVLPVNEKLKIGVPVNAFSEFVNVTWDPKTNATKVTGYCIDVFDEVMRSLPYAVPYEYIPFGTPDGKSAGSYNDLIYQVFLKNYDAVVGDTTIVANRSKYVDFTLPYTESGVSMIVPIKDNKSKSAWIFLKPLTWDLWVTSACFFVFIGFVIWVLEHRINEDFRGPHSHQAGTIFWFSFTTMMFAQKERIMSNLARFVMIIWFFVVLILTQSYTASLTSMLTVQQLQPTVTDIKELQAKREYVGYQQDSFVLEFLKRMKFDESKLRIYSSPEKLAELFSKGSANGGIAAAFDEIPYMKLFIAQHCSKYTMVQPIYKFDGFGFAFPIGSPLVPDVSRAVLIVTEGNEMVRIEKKWFSEKTSCSDDNGSLLSSNNISLDSFWGLFLIAGVTSSLALIIGIAMFLHKHRVVVMGKDSASTKIKTLMTLFDQKDLSSHTFRIADQPYSGSNEPIAAVGASPSVTNSSPRPSTFSNQTNNDIPLSGEQGTSS</sequence>
<organism evidence="16 17">
    <name type="scientific">Vitis vinifera</name>
    <name type="common">Grape</name>
    <dbReference type="NCBI Taxonomy" id="29760"/>
    <lineage>
        <taxon>Eukaryota</taxon>
        <taxon>Viridiplantae</taxon>
        <taxon>Streptophyta</taxon>
        <taxon>Embryophyta</taxon>
        <taxon>Tracheophyta</taxon>
        <taxon>Spermatophyta</taxon>
        <taxon>Magnoliopsida</taxon>
        <taxon>eudicotyledons</taxon>
        <taxon>Gunneridae</taxon>
        <taxon>Pentapetalae</taxon>
        <taxon>rosids</taxon>
        <taxon>Vitales</taxon>
        <taxon>Vitaceae</taxon>
        <taxon>Viteae</taxon>
        <taxon>Vitis</taxon>
    </lineage>
</organism>
<dbReference type="Pfam" id="PF10613">
    <property type="entry name" value="Lig_chan-Glu_bd"/>
    <property type="match status" value="1"/>
</dbReference>
<dbReference type="InterPro" id="IPR015683">
    <property type="entry name" value="Ionotropic_Glu_rcpt"/>
</dbReference>
<evidence type="ECO:0000256" key="1">
    <source>
        <dbReference type="ARBA" id="ARBA00004141"/>
    </source>
</evidence>
<evidence type="ECO:0000256" key="2">
    <source>
        <dbReference type="ARBA" id="ARBA00011095"/>
    </source>
</evidence>
<feature type="transmembrane region" description="Helical" evidence="14">
    <location>
        <begin position="1034"/>
        <end position="1057"/>
    </location>
</feature>
<evidence type="ECO:0000256" key="3">
    <source>
        <dbReference type="ARBA" id="ARBA00022448"/>
    </source>
</evidence>
<evidence type="ECO:0000256" key="4">
    <source>
        <dbReference type="ARBA" id="ARBA00022692"/>
    </source>
</evidence>
<keyword evidence="3" id="KW-0813">Transport</keyword>
<evidence type="ECO:0000256" key="14">
    <source>
        <dbReference type="SAM" id="Phobius"/>
    </source>
</evidence>
<feature type="domain" description="Ionotropic glutamate receptor C-terminal" evidence="15">
    <location>
        <begin position="665"/>
        <end position="1012"/>
    </location>
</feature>
<evidence type="ECO:0000256" key="5">
    <source>
        <dbReference type="ARBA" id="ARBA00022989"/>
    </source>
</evidence>
<comment type="function">
    <text evidence="12">Glutamate-gated receptor that probably acts as a non-selective cation channel. May be involved in light-signal transduction and calcium homeostasis via the regulation of calcium influx into cells.</text>
</comment>
<dbReference type="InterPro" id="IPR019594">
    <property type="entry name" value="Glu/Gly-bd"/>
</dbReference>
<evidence type="ECO:0000313" key="17">
    <source>
        <dbReference type="Proteomes" id="UP001227230"/>
    </source>
</evidence>
<reference evidence="16 17" key="1">
    <citation type="journal article" date="2023" name="Hortic Res">
        <title>The complete reference genome for grapevine (Vitis vinifera L.) genetics and breeding.</title>
        <authorList>
            <person name="Shi X."/>
            <person name="Cao S."/>
            <person name="Wang X."/>
            <person name="Huang S."/>
            <person name="Wang Y."/>
            <person name="Liu Z."/>
            <person name="Liu W."/>
            <person name="Leng X."/>
            <person name="Peng Y."/>
            <person name="Wang N."/>
            <person name="Wang Y."/>
            <person name="Ma Z."/>
            <person name="Xu X."/>
            <person name="Zhang F."/>
            <person name="Xue H."/>
            <person name="Zhong H."/>
            <person name="Wang Y."/>
            <person name="Zhang K."/>
            <person name="Velt A."/>
            <person name="Avia K."/>
            <person name="Holtgrawe D."/>
            <person name="Grimplet J."/>
            <person name="Matus J.T."/>
            <person name="Ware D."/>
            <person name="Wu X."/>
            <person name="Wang H."/>
            <person name="Liu C."/>
            <person name="Fang Y."/>
            <person name="Rustenholz C."/>
            <person name="Cheng Z."/>
            <person name="Xiao H."/>
            <person name="Zhou Y."/>
        </authorList>
    </citation>
    <scope>NUCLEOTIDE SEQUENCE [LARGE SCALE GENOMIC DNA]</scope>
    <source>
        <strain evidence="17">cv. Pinot noir / PN40024</strain>
        <tissue evidence="16">Leaf</tissue>
    </source>
</reference>
<dbReference type="SMART" id="SM00079">
    <property type="entry name" value="PBPe"/>
    <property type="match status" value="1"/>
</dbReference>
<feature type="transmembrane region" description="Helical" evidence="14">
    <location>
        <begin position="788"/>
        <end position="810"/>
    </location>
</feature>
<dbReference type="InterPro" id="IPR028082">
    <property type="entry name" value="Peripla_BP_I"/>
</dbReference>
<evidence type="ECO:0000256" key="8">
    <source>
        <dbReference type="ARBA" id="ARBA00023170"/>
    </source>
</evidence>